<name>I3YEZ3_THIV6</name>
<dbReference type="OrthoDB" id="4195837at2"/>
<protein>
    <submittedName>
        <fullName evidence="1">Uncharacterized protein</fullName>
    </submittedName>
</protein>
<accession>I3YEZ3</accession>
<sequence>MAWLYDKKIDGLYSYGPQNRNSWIHVVGLGWKLLWGDHDCQSEAMTIMLSHARSENRNVNLEEENGTIKTLYVW</sequence>
<proteinExistence type="predicted"/>
<dbReference type="Proteomes" id="UP000006062">
    <property type="component" value="Chromosome"/>
</dbReference>
<dbReference type="HOGENOM" id="CLU_2686672_0_0_6"/>
<keyword evidence="2" id="KW-1185">Reference proteome</keyword>
<dbReference type="KEGG" id="tvi:Thivi_3713"/>
<dbReference type="EMBL" id="CP003154">
    <property type="protein sequence ID" value="AFL75561.1"/>
    <property type="molecule type" value="Genomic_DNA"/>
</dbReference>
<reference evidence="1 2" key="1">
    <citation type="submission" date="2012-06" db="EMBL/GenBank/DDBJ databases">
        <title>Complete sequence of Thiocystis violascens DSM 198.</title>
        <authorList>
            <consortium name="US DOE Joint Genome Institute"/>
            <person name="Lucas S."/>
            <person name="Han J."/>
            <person name="Lapidus A."/>
            <person name="Cheng J.-F."/>
            <person name="Goodwin L."/>
            <person name="Pitluck S."/>
            <person name="Peters L."/>
            <person name="Ovchinnikova G."/>
            <person name="Teshima H."/>
            <person name="Detter J.C."/>
            <person name="Han C."/>
            <person name="Tapia R."/>
            <person name="Land M."/>
            <person name="Hauser L."/>
            <person name="Kyrpides N."/>
            <person name="Ivanova N."/>
            <person name="Pagani I."/>
            <person name="Vogl K."/>
            <person name="Liu Z."/>
            <person name="Frigaard N.-U."/>
            <person name="Bryant D."/>
            <person name="Woyke T."/>
        </authorList>
    </citation>
    <scope>NUCLEOTIDE SEQUENCE [LARGE SCALE GENOMIC DNA]</scope>
    <source>
        <strain evidence="2">ATCC 17096 / DSM 198 / 6111</strain>
    </source>
</reference>
<gene>
    <name evidence="1" type="ordered locus">Thivi_3713</name>
</gene>
<dbReference type="RefSeq" id="WP_014779956.1">
    <property type="nucleotide sequence ID" value="NC_018012.1"/>
</dbReference>
<evidence type="ECO:0000313" key="2">
    <source>
        <dbReference type="Proteomes" id="UP000006062"/>
    </source>
</evidence>
<evidence type="ECO:0000313" key="1">
    <source>
        <dbReference type="EMBL" id="AFL75561.1"/>
    </source>
</evidence>
<organism evidence="1 2">
    <name type="scientific">Thiocystis violascens (strain ATCC 17096 / DSM 198 / 6111)</name>
    <name type="common">Chromatium violascens</name>
    <dbReference type="NCBI Taxonomy" id="765911"/>
    <lineage>
        <taxon>Bacteria</taxon>
        <taxon>Pseudomonadati</taxon>
        <taxon>Pseudomonadota</taxon>
        <taxon>Gammaproteobacteria</taxon>
        <taxon>Chromatiales</taxon>
        <taxon>Chromatiaceae</taxon>
        <taxon>Thiocystis</taxon>
    </lineage>
</organism>
<dbReference type="AlphaFoldDB" id="I3YEZ3"/>